<reference evidence="5" key="1">
    <citation type="submission" date="2020-08" db="EMBL/GenBank/DDBJ databases">
        <title>Lacibacter sp. S13-6-6 genome sequencing.</title>
        <authorList>
            <person name="Jin L."/>
        </authorList>
    </citation>
    <scope>NUCLEOTIDE SEQUENCE [LARGE SCALE GENOMIC DNA]</scope>
    <source>
        <strain evidence="5">S13-6-6</strain>
    </source>
</reference>
<evidence type="ECO:0000313" key="5">
    <source>
        <dbReference type="Proteomes" id="UP000515344"/>
    </source>
</evidence>
<keyword evidence="5" id="KW-1185">Reference proteome</keyword>
<accession>A0A7G5XCF7</accession>
<evidence type="ECO:0000313" key="4">
    <source>
        <dbReference type="EMBL" id="QNA43160.1"/>
    </source>
</evidence>
<feature type="signal peptide" evidence="3">
    <location>
        <begin position="1"/>
        <end position="20"/>
    </location>
</feature>
<organism evidence="4 5">
    <name type="scientific">Lacibacter sediminis</name>
    <dbReference type="NCBI Taxonomy" id="2760713"/>
    <lineage>
        <taxon>Bacteria</taxon>
        <taxon>Pseudomonadati</taxon>
        <taxon>Bacteroidota</taxon>
        <taxon>Chitinophagia</taxon>
        <taxon>Chitinophagales</taxon>
        <taxon>Chitinophagaceae</taxon>
        <taxon>Lacibacter</taxon>
    </lineage>
</organism>
<keyword evidence="3" id="KW-0732">Signal</keyword>
<evidence type="ECO:0000256" key="1">
    <source>
        <dbReference type="SAM" id="Coils"/>
    </source>
</evidence>
<feature type="compositionally biased region" description="Basic and acidic residues" evidence="2">
    <location>
        <begin position="95"/>
        <end position="141"/>
    </location>
</feature>
<dbReference type="KEGG" id="lacs:H4075_13830"/>
<sequence>MKQVLMFVFSLLFTGSFAVAQETDVRKEKKRIKQEQKQVKDLNLDRNQGQQIKSINNRYRDEHKAIMQNDALTQQQKQDQIQALNKRRVEEIHNLIGQDKAKDYDRIRENEKMKDKVKEEEEKVKDKQKEKKVKEEKVKKEKKEKKNGKG</sequence>
<evidence type="ECO:0000256" key="3">
    <source>
        <dbReference type="SAM" id="SignalP"/>
    </source>
</evidence>
<feature type="chain" id="PRO_5028867855" description="DUF4890 domain-containing protein" evidence="3">
    <location>
        <begin position="21"/>
        <end position="150"/>
    </location>
</feature>
<evidence type="ECO:0008006" key="6">
    <source>
        <dbReference type="Google" id="ProtNLM"/>
    </source>
</evidence>
<name>A0A7G5XCF7_9BACT</name>
<dbReference type="RefSeq" id="WP_182801425.1">
    <property type="nucleotide sequence ID" value="NZ_CP060007.1"/>
</dbReference>
<dbReference type="EMBL" id="CP060007">
    <property type="protein sequence ID" value="QNA43160.1"/>
    <property type="molecule type" value="Genomic_DNA"/>
</dbReference>
<proteinExistence type="predicted"/>
<feature type="region of interest" description="Disordered" evidence="2">
    <location>
        <begin position="95"/>
        <end position="150"/>
    </location>
</feature>
<protein>
    <recommendedName>
        <fullName evidence="6">DUF4890 domain-containing protein</fullName>
    </recommendedName>
</protein>
<evidence type="ECO:0000256" key="2">
    <source>
        <dbReference type="SAM" id="MobiDB-lite"/>
    </source>
</evidence>
<feature type="coiled-coil region" evidence="1">
    <location>
        <begin position="18"/>
        <end position="45"/>
    </location>
</feature>
<dbReference type="Proteomes" id="UP000515344">
    <property type="component" value="Chromosome"/>
</dbReference>
<gene>
    <name evidence="4" type="ORF">H4075_13830</name>
</gene>
<keyword evidence="1" id="KW-0175">Coiled coil</keyword>
<dbReference type="AlphaFoldDB" id="A0A7G5XCF7"/>